<dbReference type="ExpressionAtlas" id="Q9FHW3">
    <property type="expression patterns" value="baseline and differential"/>
</dbReference>
<reference key="2">
    <citation type="journal article" date="2000" name="Nature">
        <title>Sequence and analysis of chromosome 5 of the plant Arabidopsis thaliana.</title>
        <authorList>
            <consortium name="Kazusa DNA Research Institute"/>
            <consortium name="Cold Spring Harbor and Washington University in St Louis Sequencing Consortium"/>
            <consortium name="European Union Arabidopsis Genome Sequencing Consortium"/>
            <person name="Tabata S."/>
            <person name="Kaneko T."/>
            <person name="Nakamura Y."/>
            <person name="Kotani H."/>
            <person name="Kato T."/>
            <person name="Asamizu E."/>
            <person name="Miyajima N."/>
            <person name="Sasamoto S."/>
            <person name="Kimura T."/>
            <person name="Hosouchi T."/>
            <person name="Kawashima K."/>
            <person name="Kohara M."/>
            <person name="Matsumoto M."/>
            <person name="Matsuno A."/>
            <person name="Muraki A."/>
            <person name="Nakayama S."/>
            <person name="Nakazaki N."/>
            <person name="Naruo K."/>
            <person name="Okumura S."/>
            <person name="Shinpo S."/>
            <person name="Takeuchi C."/>
            <person name="Wada T."/>
            <person name="Watanabe A."/>
            <person name="Yamada M."/>
            <person name="Yasuda M."/>
            <person name="Sato S."/>
            <person name="de la Bastide M."/>
            <person name="Huang E."/>
            <person name="Spiegel L."/>
            <person name="Gnoj L."/>
            <person name="O'Shaughnessy A."/>
            <person name="Preston R."/>
            <person name="Habermann K."/>
            <person name="Murray J."/>
            <person name="Johnson D."/>
            <person name="Rohlfing T."/>
            <person name="Nelson J."/>
            <person name="Stoneking T."/>
            <person name="Pepin K."/>
            <person name="Spieth J."/>
            <person name="Sekhon M."/>
            <person name="Armstrong J."/>
            <person name="Becker M."/>
            <person name="Belter E."/>
            <person name="Cordum H."/>
            <person name="Cordes M."/>
            <person name="Courtney L."/>
            <person name="Courtney W."/>
            <person name="Dante M."/>
            <person name="Du H."/>
            <person name="Edwards J."/>
            <person name="Fryman J."/>
            <person name="Haakensen B."/>
            <person name="Lamar E."/>
            <person name="Latreille P."/>
            <person name="Leonard S."/>
            <person name="Meyer R."/>
            <person name="Mulvaney E."/>
            <person name="Ozersky P."/>
            <person name="Riley A."/>
            <person name="Strowmatt C."/>
            <person name="Wagner-McPherson C."/>
            <person name="Wollam A."/>
            <person name="Yoakum M."/>
            <person name="Bell M."/>
            <person name="Dedhia N."/>
            <person name="Parnell L."/>
            <person name="Shah R."/>
            <person name="Rodriguez M."/>
            <person name="See L.H."/>
            <person name="Vil D."/>
            <person name="Baker J."/>
            <person name="Kirchoff K."/>
            <person name="Toth K."/>
            <person name="King L."/>
            <person name="Bahret A."/>
            <person name="Miller B."/>
            <person name="Marra M."/>
            <person name="Martienssen R."/>
            <person name="McCombie W.R."/>
            <person name="Wilson R.K."/>
            <person name="Murphy G."/>
            <person name="Bancroft I."/>
            <person name="Volckaert G."/>
            <person name="Wambutt R."/>
            <person name="Dusterhoft A."/>
            <person name="Stiekema W."/>
            <person name="Pohl T."/>
            <person name="Entian K.D."/>
            <person name="Terryn N."/>
            <person name="Hartley N."/>
            <person name="Bent E."/>
            <person name="Johnson S."/>
            <person name="Langham S.A."/>
            <person name="McCullagh B."/>
            <person name="Robben J."/>
            <person name="Grymonprez B."/>
            <person name="Zimmermann W."/>
            <person name="Ramsperger U."/>
            <person name="Wedler H."/>
            <person name="Balke K."/>
            <person name="Wedler E."/>
            <person name="Peters S."/>
            <person name="van Staveren M."/>
            <person name="Dirkse W."/>
            <person name="Mooijman P."/>
            <person name="Lankhorst R.K."/>
            <person name="Weitzenegger T."/>
            <person name="Bothe G."/>
            <person name="Rose M."/>
            <person name="Hauf J."/>
            <person name="Berneiser S."/>
            <person name="Hempel S."/>
            <person name="Feldpausch M."/>
            <person name="Lamberth S."/>
            <person name="Villarroel R."/>
            <person name="Gielen J."/>
            <person name="Ardiles W."/>
            <person name="Bents O."/>
            <person name="Lemcke K."/>
            <person name="Kolesov G."/>
            <person name="Mayer K."/>
            <person name="Rudd S."/>
            <person name="Schoof H."/>
            <person name="Schueller C."/>
            <person name="Zaccaria P."/>
            <person name="Mewes H.W."/>
            <person name="Bevan M."/>
            <person name="Fransz P."/>
        </authorList>
    </citation>
    <scope>NUCLEOTIDE SEQUENCE [LARGE SCALE GENOMIC DNA]</scope>
    <source>
        <strain>cv. Columbia</strain>
    </source>
</reference>
<dbReference type="PANTHER" id="PTHR46757">
    <property type="entry name" value="SORTING NEXIN-RELATED"/>
    <property type="match status" value="1"/>
</dbReference>
<dbReference type="AlphaFoldDB" id="Q9FHW3"/>
<evidence type="ECO:0000313" key="1">
    <source>
        <dbReference type="EMBL" id="BAB11356.1"/>
    </source>
</evidence>
<dbReference type="InterPro" id="IPR044279">
    <property type="entry name" value="SNX2A/B"/>
</dbReference>
<accession>Q9FHW3</accession>
<reference evidence="1" key="1">
    <citation type="journal article" date="1999" name="DNA Res.">
        <title>Structural analysis of Arabidopsis thaliana chromosome 5. IX. Sequence features of the regions of 1,011,550 bp covered by seventeen P1 and TAC clones.</title>
        <authorList>
            <person name="Kaneko T."/>
            <person name="Katoh T."/>
            <person name="Sato S."/>
            <person name="Nakamura Y."/>
            <person name="Asamizu E."/>
            <person name="Kotani H."/>
            <person name="Miyajima N."/>
            <person name="Tabata S."/>
        </authorList>
    </citation>
    <scope>NUCLEOTIDE SEQUENCE [LARGE SCALE GENOMIC DNA]</scope>
</reference>
<protein>
    <submittedName>
        <fullName evidence="1">Emb|CAB87268.1</fullName>
    </submittedName>
</protein>
<organism evidence="1">
    <name type="scientific">Arabidopsis thaliana</name>
    <name type="common">Mouse-ear cress</name>
    <dbReference type="NCBI Taxonomy" id="3702"/>
    <lineage>
        <taxon>Eukaryota</taxon>
        <taxon>Viridiplantae</taxon>
        <taxon>Streptophyta</taxon>
        <taxon>Embryophyta</taxon>
        <taxon>Tracheophyta</taxon>
        <taxon>Spermatophyta</taxon>
        <taxon>Magnoliopsida</taxon>
        <taxon>eudicotyledons</taxon>
        <taxon>Gunneridae</taxon>
        <taxon>Pentapetalae</taxon>
        <taxon>rosids</taxon>
        <taxon>malvids</taxon>
        <taxon>Brassicales</taxon>
        <taxon>Brassicaceae</taxon>
        <taxon>Camelineae</taxon>
        <taxon>Arabidopsis</taxon>
    </lineage>
</organism>
<dbReference type="PANTHER" id="PTHR46757:SF11">
    <property type="entry name" value="SORTING NEXIN 2A"/>
    <property type="match status" value="1"/>
</dbReference>
<dbReference type="EMBL" id="AB017068">
    <property type="protein sequence ID" value="BAB11356.1"/>
    <property type="molecule type" value="Genomic_DNA"/>
</dbReference>
<sequence length="132" mass="14720">MLATTNVSTDVASMMLDGTVKIPKQLFGNGGASAMPVHELVQPARGVVEEDKKFLEKKEKMHDLEQQIINASQQDTLHEYFGMMKAVQDAFAEAASSKNGKEIVKAEHKVCNSILKVGHKSVLFQEWRRFCL</sequence>
<name>Q9FHW3_ARATH</name>
<proteinExistence type="predicted"/>